<comment type="subcellular location">
    <subcellularLocation>
        <location evidence="1 4">Bacterial flagellum basal body</location>
    </subcellularLocation>
</comment>
<organism evidence="8 9">
    <name type="scientific">Dyella solisilvae</name>
    <dbReference type="NCBI Taxonomy" id="1920168"/>
    <lineage>
        <taxon>Bacteria</taxon>
        <taxon>Pseudomonadati</taxon>
        <taxon>Pseudomonadota</taxon>
        <taxon>Gammaproteobacteria</taxon>
        <taxon>Lysobacterales</taxon>
        <taxon>Rhodanobacteraceae</taxon>
        <taxon>Dyella</taxon>
    </lineage>
</organism>
<dbReference type="PANTHER" id="PTHR30435:SF1">
    <property type="entry name" value="FLAGELLAR HOOK PROTEIN FLGE"/>
    <property type="match status" value="1"/>
</dbReference>
<evidence type="ECO:0000259" key="6">
    <source>
        <dbReference type="Pfam" id="PF06429"/>
    </source>
</evidence>
<reference evidence="8 9" key="1">
    <citation type="submission" date="2018-07" db="EMBL/GenBank/DDBJ databases">
        <title>Dyella solisilvae sp. nov., isolated from the pine and broad-leaved mixed forest soil.</title>
        <authorList>
            <person name="Gao Z."/>
            <person name="Qiu L."/>
        </authorList>
    </citation>
    <scope>NUCLEOTIDE SEQUENCE [LARGE SCALE GENOMIC DNA]</scope>
    <source>
        <strain evidence="8 9">DHG54</strain>
    </source>
</reference>
<dbReference type="Gene3D" id="2.60.98.20">
    <property type="entry name" value="Flagellar hook protein FlgE"/>
    <property type="match status" value="1"/>
</dbReference>
<dbReference type="InterPro" id="IPR010930">
    <property type="entry name" value="Flg_bb/hook_C_dom"/>
</dbReference>
<dbReference type="OrthoDB" id="8578401at2"/>
<comment type="function">
    <text evidence="4">A flexible structure which links the flagellar filament to the drive apparatus in the basal body.</text>
</comment>
<evidence type="ECO:0000313" key="8">
    <source>
        <dbReference type="EMBL" id="RDJ00589.1"/>
    </source>
</evidence>
<evidence type="ECO:0000256" key="4">
    <source>
        <dbReference type="RuleBase" id="RU362116"/>
    </source>
</evidence>
<dbReference type="GO" id="GO:0009425">
    <property type="term" value="C:bacterial-type flagellum basal body"/>
    <property type="evidence" value="ECO:0007669"/>
    <property type="project" value="UniProtKB-SubCell"/>
</dbReference>
<dbReference type="GO" id="GO:0005829">
    <property type="term" value="C:cytosol"/>
    <property type="evidence" value="ECO:0007669"/>
    <property type="project" value="TreeGrafter"/>
</dbReference>
<evidence type="ECO:0000259" key="7">
    <source>
        <dbReference type="Pfam" id="PF22692"/>
    </source>
</evidence>
<evidence type="ECO:0000313" key="9">
    <source>
        <dbReference type="Proteomes" id="UP000254711"/>
    </source>
</evidence>
<dbReference type="PROSITE" id="PS00588">
    <property type="entry name" value="FLAGELLA_BB_ROD"/>
    <property type="match status" value="1"/>
</dbReference>
<protein>
    <recommendedName>
        <fullName evidence="4">Flagellar hook protein FlgE</fullName>
    </recommendedName>
</protein>
<accession>A0A370KD82</accession>
<dbReference type="EMBL" id="QQSY01000001">
    <property type="protein sequence ID" value="RDJ00589.1"/>
    <property type="molecule type" value="Genomic_DNA"/>
</dbReference>
<keyword evidence="8" id="KW-0282">Flagellum</keyword>
<keyword evidence="9" id="KW-1185">Reference proteome</keyword>
<dbReference type="InterPro" id="IPR019776">
    <property type="entry name" value="Flagellar_basal_body_rod_CS"/>
</dbReference>
<evidence type="ECO:0000256" key="3">
    <source>
        <dbReference type="ARBA" id="ARBA00023143"/>
    </source>
</evidence>
<dbReference type="SUPFAM" id="SSF117143">
    <property type="entry name" value="Flagellar hook protein flgE"/>
    <property type="match status" value="1"/>
</dbReference>
<name>A0A370KD82_9GAMM</name>
<keyword evidence="8" id="KW-0966">Cell projection</keyword>
<dbReference type="InterPro" id="IPR001444">
    <property type="entry name" value="Flag_bb_rod_N"/>
</dbReference>
<gene>
    <name evidence="8" type="ORF">DVT68_00140</name>
</gene>
<dbReference type="Proteomes" id="UP000254711">
    <property type="component" value="Unassembled WGS sequence"/>
</dbReference>
<dbReference type="NCBIfam" id="TIGR03506">
    <property type="entry name" value="FlgEFG_subfam"/>
    <property type="match status" value="1"/>
</dbReference>
<keyword evidence="3 4" id="KW-0975">Bacterial flagellum</keyword>
<proteinExistence type="inferred from homology"/>
<dbReference type="GO" id="GO:0009424">
    <property type="term" value="C:bacterial-type flagellum hook"/>
    <property type="evidence" value="ECO:0007669"/>
    <property type="project" value="TreeGrafter"/>
</dbReference>
<sequence length="386" mass="40063">MMQSLYNSVSGMFSFSQTLDTISNNISNMNTPGFRGSESFLENVMGGDGTKVAGTGQNLSEGQIEQTNTSTDVAINGEGLFILKDSEGHTYYTRSGQFQFDSSGTLIDSVNKYAVQGYDTSGGFGDISIADLKTLPAQASSTINITGNIVPTDPTGSVSNITVYDAQGSAHVLTLALTNNSTATAGSWNVTVTDSTGATIGTGEVRFSSTAYTPVSGYNTVTITPTLGGQQQKLTFNFGTAGGLSGATQMPGVADSLAAQVTDGHGVIGVSSYAFDQNGVLQLTYADAEVKAGPQLALASFADESSLQEIQGNLYTPPMNQVAQVGRASTGILGGIEGGSLEMSNVDLTQELAEMIVIQRGYQASSRVMTVSGDMLQQLYDSTRGG</sequence>
<keyword evidence="8" id="KW-0969">Cilium</keyword>
<feature type="domain" description="Flagellar hook protein FlgE/F/G-like D1" evidence="7">
    <location>
        <begin position="74"/>
        <end position="149"/>
    </location>
</feature>
<dbReference type="Pfam" id="PF22692">
    <property type="entry name" value="LlgE_F_G_D1"/>
    <property type="match status" value="1"/>
</dbReference>
<feature type="domain" description="Flagellar basal body rod protein N-terminal" evidence="5">
    <location>
        <begin position="5"/>
        <end position="35"/>
    </location>
</feature>
<dbReference type="InterPro" id="IPR037058">
    <property type="entry name" value="Falgellar_hook_FlgE_sf"/>
</dbReference>
<evidence type="ECO:0000256" key="2">
    <source>
        <dbReference type="ARBA" id="ARBA00009677"/>
    </source>
</evidence>
<dbReference type="PANTHER" id="PTHR30435">
    <property type="entry name" value="FLAGELLAR PROTEIN"/>
    <property type="match status" value="1"/>
</dbReference>
<evidence type="ECO:0000256" key="1">
    <source>
        <dbReference type="ARBA" id="ARBA00004117"/>
    </source>
</evidence>
<comment type="similarity">
    <text evidence="2 4">Belongs to the flagella basal body rod proteins family.</text>
</comment>
<dbReference type="InterPro" id="IPR020013">
    <property type="entry name" value="Flagellar_FlgE/F/G"/>
</dbReference>
<dbReference type="Pfam" id="PF06429">
    <property type="entry name" value="Flg_bbr_C"/>
    <property type="match status" value="1"/>
</dbReference>
<feature type="domain" description="Flagellar basal-body/hook protein C-terminal" evidence="6">
    <location>
        <begin position="339"/>
        <end position="379"/>
    </location>
</feature>
<dbReference type="Pfam" id="PF00460">
    <property type="entry name" value="Flg_bb_rod"/>
    <property type="match status" value="1"/>
</dbReference>
<dbReference type="GO" id="GO:0071978">
    <property type="term" value="P:bacterial-type flagellum-dependent swarming motility"/>
    <property type="evidence" value="ECO:0007669"/>
    <property type="project" value="TreeGrafter"/>
</dbReference>
<dbReference type="AlphaFoldDB" id="A0A370KD82"/>
<dbReference type="InterPro" id="IPR037925">
    <property type="entry name" value="FlgE/F/G-like"/>
</dbReference>
<dbReference type="InterPro" id="IPR053967">
    <property type="entry name" value="LlgE_F_G-like_D1"/>
</dbReference>
<comment type="caution">
    <text evidence="8">The sequence shown here is derived from an EMBL/GenBank/DDBJ whole genome shotgun (WGS) entry which is preliminary data.</text>
</comment>
<evidence type="ECO:0000259" key="5">
    <source>
        <dbReference type="Pfam" id="PF00460"/>
    </source>
</evidence>